<dbReference type="AlphaFoldDB" id="A0A1G4AVJ7"/>
<accession>A0A1G4AVJ7</accession>
<gene>
    <name evidence="2" type="ORF">CORC01_11517</name>
</gene>
<name>A0A1G4AVJ7_9PEZI</name>
<evidence type="ECO:0000313" key="2">
    <source>
        <dbReference type="EMBL" id="OHE93200.1"/>
    </source>
</evidence>
<organism evidence="2 3">
    <name type="scientific">Colletotrichum orchidophilum</name>
    <dbReference type="NCBI Taxonomy" id="1209926"/>
    <lineage>
        <taxon>Eukaryota</taxon>
        <taxon>Fungi</taxon>
        <taxon>Dikarya</taxon>
        <taxon>Ascomycota</taxon>
        <taxon>Pezizomycotina</taxon>
        <taxon>Sordariomycetes</taxon>
        <taxon>Hypocreomycetidae</taxon>
        <taxon>Glomerellales</taxon>
        <taxon>Glomerellaceae</taxon>
        <taxon>Colletotrichum</taxon>
    </lineage>
</organism>
<dbReference type="GeneID" id="34564651"/>
<dbReference type="Proteomes" id="UP000176998">
    <property type="component" value="Unassembled WGS sequence"/>
</dbReference>
<feature type="region of interest" description="Disordered" evidence="1">
    <location>
        <begin position="14"/>
        <end position="51"/>
    </location>
</feature>
<dbReference type="EMBL" id="MJBS01000126">
    <property type="protein sequence ID" value="OHE93200.1"/>
    <property type="molecule type" value="Genomic_DNA"/>
</dbReference>
<proteinExistence type="predicted"/>
<sequence>MRCSFHYSIPSTVVPLFDKDQPGGVGKPSTSNRPLPGMTDKKAPRTSGGPQ</sequence>
<evidence type="ECO:0000256" key="1">
    <source>
        <dbReference type="SAM" id="MobiDB-lite"/>
    </source>
</evidence>
<comment type="caution">
    <text evidence="2">The sequence shown here is derived from an EMBL/GenBank/DDBJ whole genome shotgun (WGS) entry which is preliminary data.</text>
</comment>
<keyword evidence="3" id="KW-1185">Reference proteome</keyword>
<reference evidence="2 3" key="1">
    <citation type="submission" date="2016-09" db="EMBL/GenBank/DDBJ databases">
        <authorList>
            <person name="Capua I."/>
            <person name="De Benedictis P."/>
            <person name="Joannis T."/>
            <person name="Lombin L.H."/>
            <person name="Cattoli G."/>
        </authorList>
    </citation>
    <scope>NUCLEOTIDE SEQUENCE [LARGE SCALE GENOMIC DNA]</scope>
    <source>
        <strain evidence="2 3">IMI 309357</strain>
    </source>
</reference>
<evidence type="ECO:0000313" key="3">
    <source>
        <dbReference type="Proteomes" id="UP000176998"/>
    </source>
</evidence>
<protein>
    <submittedName>
        <fullName evidence="2">Uncharacterized protein</fullName>
    </submittedName>
</protein>
<dbReference type="RefSeq" id="XP_022470366.1">
    <property type="nucleotide sequence ID" value="XM_022623141.1"/>
</dbReference>